<dbReference type="PANTHER" id="PTHR34835">
    <property type="entry name" value="OS07G0283600 PROTEIN-RELATED"/>
    <property type="match status" value="1"/>
</dbReference>
<proteinExistence type="predicted"/>
<accession>A0A7N0UFU4</accession>
<dbReference type="AlphaFoldDB" id="A0A7N0UFU4"/>
<dbReference type="Proteomes" id="UP000594263">
    <property type="component" value="Unplaced"/>
</dbReference>
<evidence type="ECO:0000313" key="2">
    <source>
        <dbReference type="Proteomes" id="UP000594263"/>
    </source>
</evidence>
<name>A0A7N0UFU4_KALFE</name>
<dbReference type="EnsemblPlants" id="Kaladp0066s0062.1.v1.1">
    <property type="protein sequence ID" value="Kaladp0066s0062.1.v1.1.CDS.1"/>
    <property type="gene ID" value="Kaladp0066s0062.v1.1"/>
</dbReference>
<dbReference type="PANTHER" id="PTHR34835:SF90">
    <property type="entry name" value="AMINOTRANSFERASE-LIKE PLANT MOBILE DOMAIN-CONTAINING PROTEIN"/>
    <property type="match status" value="1"/>
</dbReference>
<keyword evidence="2" id="KW-1185">Reference proteome</keyword>
<reference evidence="1" key="1">
    <citation type="submission" date="2021-01" db="UniProtKB">
        <authorList>
            <consortium name="EnsemblPlants"/>
        </authorList>
    </citation>
    <scope>IDENTIFICATION</scope>
</reference>
<dbReference type="Gramene" id="Kaladp0066s0062.1.v1.1">
    <property type="protein sequence ID" value="Kaladp0066s0062.1.v1.1.CDS.1"/>
    <property type="gene ID" value="Kaladp0066s0062.v1.1"/>
</dbReference>
<dbReference type="OMA" id="ADINWCQ"/>
<sequence>MPKTLMDVVRDIRKSPSKIQAVREIGFGEVVYFSMDELPLKLAFWLVNNFDETTCELALPVERPTVTQDDVQTVFDIPKGSQTLSHDLKRAILTKGLVAKWREHHGTTKALISTMQIKQKIVEDEEAGLGFKLDFLVLFCDRVIESNTNNFVKHSFLNSISNVDMIADINWCQYMIDVIVDFKKEWLRGDRKVHFRGPILLLLISYMYYQHTQK</sequence>
<organism evidence="1 2">
    <name type="scientific">Kalanchoe fedtschenkoi</name>
    <name type="common">Lavender scallops</name>
    <name type="synonym">South American air plant</name>
    <dbReference type="NCBI Taxonomy" id="63787"/>
    <lineage>
        <taxon>Eukaryota</taxon>
        <taxon>Viridiplantae</taxon>
        <taxon>Streptophyta</taxon>
        <taxon>Embryophyta</taxon>
        <taxon>Tracheophyta</taxon>
        <taxon>Spermatophyta</taxon>
        <taxon>Magnoliopsida</taxon>
        <taxon>eudicotyledons</taxon>
        <taxon>Gunneridae</taxon>
        <taxon>Pentapetalae</taxon>
        <taxon>Saxifragales</taxon>
        <taxon>Crassulaceae</taxon>
        <taxon>Kalanchoe</taxon>
    </lineage>
</organism>
<protein>
    <submittedName>
        <fullName evidence="1">Uncharacterized protein</fullName>
    </submittedName>
</protein>
<evidence type="ECO:0000313" key="1">
    <source>
        <dbReference type="EnsemblPlants" id="Kaladp0066s0062.1.v1.1.CDS.1"/>
    </source>
</evidence>